<keyword evidence="3 7" id="KW-0808">Transferase</keyword>
<proteinExistence type="predicted"/>
<accession>A0A4V3HHQ4</accession>
<evidence type="ECO:0000256" key="1">
    <source>
        <dbReference type="ARBA" id="ARBA00011900"/>
    </source>
</evidence>
<comment type="catalytic activity">
    <reaction evidence="5">
        <text>a 2'-deoxyadenosine in DNA + S-adenosyl-L-methionine = an N(6)-methyl-2'-deoxyadenosine in DNA + S-adenosyl-L-homocysteine + H(+)</text>
        <dbReference type="Rhea" id="RHEA:15197"/>
        <dbReference type="Rhea" id="RHEA-COMP:12418"/>
        <dbReference type="Rhea" id="RHEA-COMP:12419"/>
        <dbReference type="ChEBI" id="CHEBI:15378"/>
        <dbReference type="ChEBI" id="CHEBI:57856"/>
        <dbReference type="ChEBI" id="CHEBI:59789"/>
        <dbReference type="ChEBI" id="CHEBI:90615"/>
        <dbReference type="ChEBI" id="CHEBI:90616"/>
        <dbReference type="EC" id="2.1.1.72"/>
    </reaction>
</comment>
<evidence type="ECO:0000256" key="2">
    <source>
        <dbReference type="ARBA" id="ARBA00022603"/>
    </source>
</evidence>
<organism evidence="7 8">
    <name type="scientific">Leptospira meyeri</name>
    <dbReference type="NCBI Taxonomy" id="29508"/>
    <lineage>
        <taxon>Bacteria</taxon>
        <taxon>Pseudomonadati</taxon>
        <taxon>Spirochaetota</taxon>
        <taxon>Spirochaetia</taxon>
        <taxon>Leptospirales</taxon>
        <taxon>Leptospiraceae</taxon>
        <taxon>Leptospira</taxon>
    </lineage>
</organism>
<protein>
    <recommendedName>
        <fullName evidence="1">site-specific DNA-methyltransferase (adenine-specific)</fullName>
        <ecNumber evidence="1">2.1.1.72</ecNumber>
    </recommendedName>
</protein>
<dbReference type="STRING" id="1193051.LEP1GSC017_0036"/>
<dbReference type="Gene3D" id="3.40.50.150">
    <property type="entry name" value="Vaccinia Virus protein VP39"/>
    <property type="match status" value="1"/>
</dbReference>
<dbReference type="SUPFAM" id="SSF53335">
    <property type="entry name" value="S-adenosyl-L-methionine-dependent methyltransferases"/>
    <property type="match status" value="1"/>
</dbReference>
<dbReference type="PRINTS" id="PR00506">
    <property type="entry name" value="D21N6MTFRASE"/>
</dbReference>
<dbReference type="GO" id="GO:0009007">
    <property type="term" value="F:site-specific DNA-methyltransferase (adenine-specific) activity"/>
    <property type="evidence" value="ECO:0007669"/>
    <property type="project" value="UniProtKB-EC"/>
</dbReference>
<keyword evidence="4" id="KW-0949">S-adenosyl-L-methionine</keyword>
<keyword evidence="2 7" id="KW-0489">Methyltransferase</keyword>
<dbReference type="InterPro" id="IPR029063">
    <property type="entry name" value="SAM-dependent_MTases_sf"/>
</dbReference>
<evidence type="ECO:0000313" key="7">
    <source>
        <dbReference type="EMBL" id="TDY66533.1"/>
    </source>
</evidence>
<evidence type="ECO:0000256" key="3">
    <source>
        <dbReference type="ARBA" id="ARBA00022679"/>
    </source>
</evidence>
<dbReference type="GO" id="GO:0008170">
    <property type="term" value="F:N-methyltransferase activity"/>
    <property type="evidence" value="ECO:0007669"/>
    <property type="project" value="InterPro"/>
</dbReference>
<evidence type="ECO:0000313" key="8">
    <source>
        <dbReference type="Proteomes" id="UP000294684"/>
    </source>
</evidence>
<dbReference type="GO" id="GO:0032259">
    <property type="term" value="P:methylation"/>
    <property type="evidence" value="ECO:0007669"/>
    <property type="project" value="UniProtKB-KW"/>
</dbReference>
<name>A0A4V3HHQ4_LEPME</name>
<evidence type="ECO:0000259" key="6">
    <source>
        <dbReference type="Pfam" id="PF01555"/>
    </source>
</evidence>
<gene>
    <name evidence="7" type="ORF">CLV96_3912</name>
</gene>
<comment type="caution">
    <text evidence="7">The sequence shown here is derived from an EMBL/GenBank/DDBJ whole genome shotgun (WGS) entry which is preliminary data.</text>
</comment>
<dbReference type="EMBL" id="SORO01000006">
    <property type="protein sequence ID" value="TDY66533.1"/>
    <property type="molecule type" value="Genomic_DNA"/>
</dbReference>
<sequence length="1072" mass="125231">MESRVSQKYEKLKNLLKELFQLDQPDLDFGLYRIMHARSKEITEFLDKDLLPQVKASFAEYKPADKATIQAELDKITASVSDAGMNPDESPKVRELRDKLKSEGVDISTLESEVYDHLFRFFRRYYSEGDFISKRVYKEGAYSIPYEGEEVKLHWANVDQYYIKTSEYLRDYAFRLNLDDDSNPRRVHFRLVDASEGEHGNVKESEDTKRAFILASGNFVFEEDGELVISFEFRTASLSDWTDDQKAGKTKPPLQKELITIAERRILAHAGASLAAWIADLSSRHLKANGELADYSKLVAHLNRYTARNTFDYFIHKDLGKFLNRELDFYIKNEVMHLDDVENESAPRVEQYLSKIKVIRKIAKKIIDFLSQLEDFQKKLWLKKKFVLETNYCVTLDRISESFYEEIAANKEQVEEWVKLFSIDDLNETSEALISPPQYTNPLSINFLKANRNLVLDTKFFSEEFKQKMITSMENLDNQIDGLLIYSENFQALNLIQSRYLQHVKIVYLDPPFNLGGNADYLYRVDYKDSSWMSLLQDRLEVTKKMISIDGSIMIRCNHDGNMLLRMFMNEFFGKNNYRNEIIVRRAEESKGDLNKQFAGVKSITVNYDNIYWYSMSSSTRFGRFLKPTIGKQSESHWHSFWKAEDRPNMRYEILGIDLNNHYGQWMWERVRAYRAIENYKVYKEVSEANQMTLEEYWVNNSKAYEEKNKVKLEFVERFGNGYSSIKYWIPPRDYVMADNNWLDIKGYSNNWNFQTENSEGLLKRIIGSLVSQKDIVMDFFAGSGTTAAVAHKLNRKWISVEMGEHFNSILKRRLTFVLNGEQSGISSEVSWSGGGFFKYIRLESYEDTLNNLDFQRSSAQESLLNFQGKGIEEFREDYILRYMLNVESKGSKSLLNVSGFTDPTAYELKVKIPGSDESRRVHVDLIETFNFLLGLQIKNISAPQLVTADFERNSEKRLQLKDRLKVLSSESKKVESWWFRTVTGTTLDGRNVLVIWRKRPGGELSEGVEKDNLVLNEWFTKLGYSSRDSEFDLIYVNGTNNLENLKTPDDLWKVRLIEEDFHRLMFEDSGD</sequence>
<reference evidence="7 8" key="1">
    <citation type="submission" date="2019-03" db="EMBL/GenBank/DDBJ databases">
        <title>Genomic Encyclopedia of Archaeal and Bacterial Type Strains, Phase II (KMG-II): from individual species to whole genera.</title>
        <authorList>
            <person name="Goeker M."/>
        </authorList>
    </citation>
    <scope>NUCLEOTIDE SEQUENCE [LARGE SCALE GENOMIC DNA]</scope>
    <source>
        <strain evidence="7 8">DSM 21537</strain>
    </source>
</reference>
<evidence type="ECO:0000256" key="5">
    <source>
        <dbReference type="ARBA" id="ARBA00047942"/>
    </source>
</evidence>
<dbReference type="EC" id="2.1.1.72" evidence="1"/>
<evidence type="ECO:0000256" key="4">
    <source>
        <dbReference type="ARBA" id="ARBA00022691"/>
    </source>
</evidence>
<feature type="domain" description="DNA methylase N-4/N-6" evidence="6">
    <location>
        <begin position="504"/>
        <end position="811"/>
    </location>
</feature>
<dbReference type="InterPro" id="IPR002941">
    <property type="entry name" value="DNA_methylase_N4/N6"/>
</dbReference>
<dbReference type="GO" id="GO:0003677">
    <property type="term" value="F:DNA binding"/>
    <property type="evidence" value="ECO:0007669"/>
    <property type="project" value="InterPro"/>
</dbReference>
<dbReference type="Pfam" id="PF01555">
    <property type="entry name" value="N6_N4_Mtase"/>
    <property type="match status" value="1"/>
</dbReference>
<dbReference type="InterPro" id="IPR002295">
    <property type="entry name" value="N4/N6-MTase_EcoPI_Mod-like"/>
</dbReference>
<keyword evidence="8" id="KW-1185">Reference proteome</keyword>
<dbReference type="Proteomes" id="UP000294684">
    <property type="component" value="Unassembled WGS sequence"/>
</dbReference>
<dbReference type="AlphaFoldDB" id="A0A4V3HHQ4"/>